<dbReference type="Gene3D" id="1.10.1670.10">
    <property type="entry name" value="Helix-hairpin-Helix base-excision DNA repair enzymes (C-terminal)"/>
    <property type="match status" value="1"/>
</dbReference>
<evidence type="ECO:0000256" key="9">
    <source>
        <dbReference type="ARBA" id="ARBA00023268"/>
    </source>
</evidence>
<comment type="subcellular location">
    <subcellularLocation>
        <location evidence="1">Nucleus</location>
    </subcellularLocation>
</comment>
<comment type="caution">
    <text evidence="14">The sequence shown here is derived from an EMBL/GenBank/DDBJ whole genome shotgun (WGS) entry which is preliminary data.</text>
</comment>
<evidence type="ECO:0000259" key="13">
    <source>
        <dbReference type="SMART" id="SM00478"/>
    </source>
</evidence>
<dbReference type="Gene3D" id="3.30.310.40">
    <property type="match status" value="1"/>
</dbReference>
<evidence type="ECO:0000256" key="12">
    <source>
        <dbReference type="SAM" id="MobiDB-lite"/>
    </source>
</evidence>
<dbReference type="SUPFAM" id="SSF55945">
    <property type="entry name" value="TATA-box binding protein-like"/>
    <property type="match status" value="1"/>
</dbReference>
<keyword evidence="8" id="KW-0539">Nucleus</keyword>
<dbReference type="EMBL" id="WIUZ02000002">
    <property type="protein sequence ID" value="KAF9791246.1"/>
    <property type="molecule type" value="Genomic_DNA"/>
</dbReference>
<dbReference type="GO" id="GO:0006289">
    <property type="term" value="P:nucleotide-excision repair"/>
    <property type="evidence" value="ECO:0007669"/>
    <property type="project" value="InterPro"/>
</dbReference>
<dbReference type="SMART" id="SM00478">
    <property type="entry name" value="ENDO3c"/>
    <property type="match status" value="1"/>
</dbReference>
<evidence type="ECO:0000256" key="11">
    <source>
        <dbReference type="ARBA" id="ARBA00044632"/>
    </source>
</evidence>
<evidence type="ECO:0000256" key="6">
    <source>
        <dbReference type="ARBA" id="ARBA00023204"/>
    </source>
</evidence>
<accession>A0A9P6HQ34</accession>
<dbReference type="GO" id="GO:0005634">
    <property type="term" value="C:nucleus"/>
    <property type="evidence" value="ECO:0007669"/>
    <property type="project" value="UniProtKB-SubCell"/>
</dbReference>
<evidence type="ECO:0000313" key="14">
    <source>
        <dbReference type="EMBL" id="KAF9791246.1"/>
    </source>
</evidence>
<dbReference type="CDD" id="cd00056">
    <property type="entry name" value="ENDO3c"/>
    <property type="match status" value="1"/>
</dbReference>
<evidence type="ECO:0000256" key="10">
    <source>
        <dbReference type="ARBA" id="ARBA00023295"/>
    </source>
</evidence>
<dbReference type="EC" id="4.2.99.18" evidence="3"/>
<organism evidence="14 15">
    <name type="scientific">Thelephora terrestris</name>
    <dbReference type="NCBI Taxonomy" id="56493"/>
    <lineage>
        <taxon>Eukaryota</taxon>
        <taxon>Fungi</taxon>
        <taxon>Dikarya</taxon>
        <taxon>Basidiomycota</taxon>
        <taxon>Agaricomycotina</taxon>
        <taxon>Agaricomycetes</taxon>
        <taxon>Thelephorales</taxon>
        <taxon>Thelephoraceae</taxon>
        <taxon>Thelephora</taxon>
    </lineage>
</organism>
<dbReference type="GO" id="GO:0003684">
    <property type="term" value="F:damaged DNA binding"/>
    <property type="evidence" value="ECO:0007669"/>
    <property type="project" value="InterPro"/>
</dbReference>
<reference evidence="14" key="2">
    <citation type="submission" date="2020-11" db="EMBL/GenBank/DDBJ databases">
        <authorList>
            <consortium name="DOE Joint Genome Institute"/>
            <person name="Kuo A."/>
            <person name="Miyauchi S."/>
            <person name="Kiss E."/>
            <person name="Drula E."/>
            <person name="Kohler A."/>
            <person name="Sanchez-Garcia M."/>
            <person name="Andreopoulos B."/>
            <person name="Barry K.W."/>
            <person name="Bonito G."/>
            <person name="Buee M."/>
            <person name="Carver A."/>
            <person name="Chen C."/>
            <person name="Cichocki N."/>
            <person name="Clum A."/>
            <person name="Culley D."/>
            <person name="Crous P.W."/>
            <person name="Fauchery L."/>
            <person name="Girlanda M."/>
            <person name="Hayes R."/>
            <person name="Keri Z."/>
            <person name="Labutti K."/>
            <person name="Lipzen A."/>
            <person name="Lombard V."/>
            <person name="Magnuson J."/>
            <person name="Maillard F."/>
            <person name="Morin E."/>
            <person name="Murat C."/>
            <person name="Nolan M."/>
            <person name="Ohm R."/>
            <person name="Pangilinan J."/>
            <person name="Pereira M."/>
            <person name="Perotto S."/>
            <person name="Peter M."/>
            <person name="Riley R."/>
            <person name="Sitrit Y."/>
            <person name="Stielow B."/>
            <person name="Szollosi G."/>
            <person name="Zifcakova L."/>
            <person name="Stursova M."/>
            <person name="Spatafora J.W."/>
            <person name="Tedersoo L."/>
            <person name="Vaario L.-M."/>
            <person name="Yamada A."/>
            <person name="Yan M."/>
            <person name="Wang P."/>
            <person name="Xu J."/>
            <person name="Bruns T."/>
            <person name="Baldrian P."/>
            <person name="Vilgalys R."/>
            <person name="Henrissat B."/>
            <person name="Grigoriev I.V."/>
            <person name="Hibbett D."/>
            <person name="Nagy L.G."/>
            <person name="Martin F.M."/>
        </authorList>
    </citation>
    <scope>NUCLEOTIDE SEQUENCE</scope>
    <source>
        <strain evidence="14">UH-Tt-Lm1</strain>
    </source>
</reference>
<feature type="compositionally biased region" description="Polar residues" evidence="12">
    <location>
        <begin position="359"/>
        <end position="368"/>
    </location>
</feature>
<keyword evidence="4" id="KW-0227">DNA damage</keyword>
<keyword evidence="7" id="KW-0456">Lyase</keyword>
<dbReference type="InterPro" id="IPR052054">
    <property type="entry name" value="Oxidative_DNA_repair_enzyme"/>
</dbReference>
<dbReference type="PANTHER" id="PTHR10242:SF2">
    <property type="entry name" value="N-GLYCOSYLASE_DNA LYASE"/>
    <property type="match status" value="1"/>
</dbReference>
<evidence type="ECO:0000256" key="1">
    <source>
        <dbReference type="ARBA" id="ARBA00004123"/>
    </source>
</evidence>
<sequence>MSTAICFRKIPLSLSQLSIAVVLQCGQSFRWSIFPLAASEPTQPGQPLNEYRLCLRDRVICLRQSQEALLWDAVFPAAPASPEEAVKRDAETLEWMNHYFQLDIDLKELYRTWSERDPIFRGLQERFSGIRILRQDPWENLISFICSSNNNISRISKMVKSLCTNYSPPLLFLPPPPGSGEPEPYHPFPPPSALAAPEVAANLRALGFGYRADFIQKTAKMLVEREVGPSSSKLSPAFYAGQEPAEVWLAGLRNEQTAVARGELTKLMGVGRKVADCVLLMSLDKREVVPVDTHVHQIAHRHYGVKMPSAKGGKVPMTPKLYEEVATKLADVWGDYAGWAHSVLFTSDLKSFTDHGTEKQTSIGSTGLLTPEDTPEPTPTTKRKRGRTKVEVKVETASNPSLEVTSATAVVGESYDDAFVTLAERVKRRRRAKP</sequence>
<dbReference type="Pfam" id="PF07934">
    <property type="entry name" value="OGG_N"/>
    <property type="match status" value="1"/>
</dbReference>
<comment type="catalytic activity">
    <reaction evidence="11">
        <text>2'-deoxyribonucleotide-(2'-deoxyribose 5'-phosphate)-2'-deoxyribonucleotide-DNA = a 3'-end 2'-deoxyribonucleotide-(2,3-dehydro-2,3-deoxyribose 5'-phosphate)-DNA + a 5'-end 5'-phospho-2'-deoxyribonucleoside-DNA + H(+)</text>
        <dbReference type="Rhea" id="RHEA:66592"/>
        <dbReference type="Rhea" id="RHEA-COMP:13180"/>
        <dbReference type="Rhea" id="RHEA-COMP:16897"/>
        <dbReference type="Rhea" id="RHEA-COMP:17067"/>
        <dbReference type="ChEBI" id="CHEBI:15378"/>
        <dbReference type="ChEBI" id="CHEBI:136412"/>
        <dbReference type="ChEBI" id="CHEBI:157695"/>
        <dbReference type="ChEBI" id="CHEBI:167181"/>
        <dbReference type="EC" id="4.2.99.18"/>
    </reaction>
</comment>
<name>A0A9P6HQ34_9AGAM</name>
<evidence type="ECO:0000256" key="5">
    <source>
        <dbReference type="ARBA" id="ARBA00022801"/>
    </source>
</evidence>
<dbReference type="InterPro" id="IPR023170">
    <property type="entry name" value="HhH_base_excis_C"/>
</dbReference>
<comment type="similarity">
    <text evidence="2">Belongs to the type-1 OGG1 family.</text>
</comment>
<evidence type="ECO:0000256" key="8">
    <source>
        <dbReference type="ARBA" id="ARBA00023242"/>
    </source>
</evidence>
<dbReference type="GO" id="GO:0034039">
    <property type="term" value="F:8-oxo-7,8-dihydroguanine DNA N-glycosylase activity"/>
    <property type="evidence" value="ECO:0007669"/>
    <property type="project" value="TreeGrafter"/>
</dbReference>
<reference evidence="14" key="1">
    <citation type="journal article" date="2020" name="Nat. Commun.">
        <title>Large-scale genome sequencing of mycorrhizal fungi provides insights into the early evolution of symbiotic traits.</title>
        <authorList>
            <person name="Miyauchi S."/>
            <person name="Kiss E."/>
            <person name="Kuo A."/>
            <person name="Drula E."/>
            <person name="Kohler A."/>
            <person name="Sanchez-Garcia M."/>
            <person name="Morin E."/>
            <person name="Andreopoulos B."/>
            <person name="Barry K.W."/>
            <person name="Bonito G."/>
            <person name="Buee M."/>
            <person name="Carver A."/>
            <person name="Chen C."/>
            <person name="Cichocki N."/>
            <person name="Clum A."/>
            <person name="Culley D."/>
            <person name="Crous P.W."/>
            <person name="Fauchery L."/>
            <person name="Girlanda M."/>
            <person name="Hayes R.D."/>
            <person name="Keri Z."/>
            <person name="LaButti K."/>
            <person name="Lipzen A."/>
            <person name="Lombard V."/>
            <person name="Magnuson J."/>
            <person name="Maillard F."/>
            <person name="Murat C."/>
            <person name="Nolan M."/>
            <person name="Ohm R.A."/>
            <person name="Pangilinan J."/>
            <person name="Pereira M.F."/>
            <person name="Perotto S."/>
            <person name="Peter M."/>
            <person name="Pfister S."/>
            <person name="Riley R."/>
            <person name="Sitrit Y."/>
            <person name="Stielow J.B."/>
            <person name="Szollosi G."/>
            <person name="Zifcakova L."/>
            <person name="Stursova M."/>
            <person name="Spatafora J.W."/>
            <person name="Tedersoo L."/>
            <person name="Vaario L.M."/>
            <person name="Yamada A."/>
            <person name="Yan M."/>
            <person name="Wang P."/>
            <person name="Xu J."/>
            <person name="Bruns T."/>
            <person name="Baldrian P."/>
            <person name="Vilgalys R."/>
            <person name="Dunand C."/>
            <person name="Henrissat B."/>
            <person name="Grigoriev I.V."/>
            <person name="Hibbett D."/>
            <person name="Nagy L.G."/>
            <person name="Martin F.M."/>
        </authorList>
    </citation>
    <scope>NUCLEOTIDE SEQUENCE</scope>
    <source>
        <strain evidence="14">UH-Tt-Lm1</strain>
    </source>
</reference>
<keyword evidence="9" id="KW-0511">Multifunctional enzyme</keyword>
<evidence type="ECO:0000256" key="3">
    <source>
        <dbReference type="ARBA" id="ARBA00012720"/>
    </source>
</evidence>
<dbReference type="InterPro" id="IPR011257">
    <property type="entry name" value="DNA_glycosylase"/>
</dbReference>
<dbReference type="GO" id="GO:0140078">
    <property type="term" value="F:class I DNA-(apurinic or apyrimidinic site) endonuclease activity"/>
    <property type="evidence" value="ECO:0007669"/>
    <property type="project" value="UniProtKB-EC"/>
</dbReference>
<dbReference type="OrthoDB" id="238681at2759"/>
<gene>
    <name evidence="14" type="ORF">BJ322DRAFT_438201</name>
</gene>
<dbReference type="Proteomes" id="UP000736335">
    <property type="component" value="Unassembled WGS sequence"/>
</dbReference>
<dbReference type="SUPFAM" id="SSF48150">
    <property type="entry name" value="DNA-glycosylase"/>
    <property type="match status" value="1"/>
</dbReference>
<dbReference type="InterPro" id="IPR012904">
    <property type="entry name" value="OGG_N"/>
</dbReference>
<dbReference type="AlphaFoldDB" id="A0A9P6HQ34"/>
<proteinExistence type="inferred from homology"/>
<keyword evidence="10" id="KW-0326">Glycosidase</keyword>
<feature type="region of interest" description="Disordered" evidence="12">
    <location>
        <begin position="355"/>
        <end position="398"/>
    </location>
</feature>
<evidence type="ECO:0000313" key="15">
    <source>
        <dbReference type="Proteomes" id="UP000736335"/>
    </source>
</evidence>
<keyword evidence="6" id="KW-0234">DNA repair</keyword>
<dbReference type="InterPro" id="IPR003265">
    <property type="entry name" value="HhH-GPD_domain"/>
</dbReference>
<keyword evidence="15" id="KW-1185">Reference proteome</keyword>
<dbReference type="Pfam" id="PF00730">
    <property type="entry name" value="HhH-GPD"/>
    <property type="match status" value="1"/>
</dbReference>
<feature type="domain" description="HhH-GPD" evidence="13">
    <location>
        <begin position="146"/>
        <end position="336"/>
    </location>
</feature>
<dbReference type="GO" id="GO:0006285">
    <property type="term" value="P:base-excision repair, AP site formation"/>
    <property type="evidence" value="ECO:0007669"/>
    <property type="project" value="TreeGrafter"/>
</dbReference>
<evidence type="ECO:0000256" key="7">
    <source>
        <dbReference type="ARBA" id="ARBA00023239"/>
    </source>
</evidence>
<dbReference type="PANTHER" id="PTHR10242">
    <property type="entry name" value="8-OXOGUANINE DNA GLYCOSYLASE"/>
    <property type="match status" value="1"/>
</dbReference>
<keyword evidence="5" id="KW-0378">Hydrolase</keyword>
<dbReference type="FunFam" id="1.10.1670.10:FF:000005">
    <property type="entry name" value="N-glycosylase/DNA lyase OGG1"/>
    <property type="match status" value="1"/>
</dbReference>
<evidence type="ECO:0000256" key="4">
    <source>
        <dbReference type="ARBA" id="ARBA00022763"/>
    </source>
</evidence>
<evidence type="ECO:0000256" key="2">
    <source>
        <dbReference type="ARBA" id="ARBA00010679"/>
    </source>
</evidence>
<protein>
    <recommendedName>
        <fullName evidence="3">DNA-(apurinic or apyrimidinic site) lyase</fullName>
        <ecNumber evidence="3">4.2.99.18</ecNumber>
    </recommendedName>
</protein>
<dbReference type="Gene3D" id="1.10.340.30">
    <property type="entry name" value="Hypothetical protein, domain 2"/>
    <property type="match status" value="1"/>
</dbReference>